<reference evidence="1 2" key="1">
    <citation type="submission" date="2015-09" db="EMBL/GenBank/DDBJ databases">
        <authorList>
            <consortium name="Swine Surveillance"/>
        </authorList>
    </citation>
    <scope>NUCLEOTIDE SEQUENCE [LARGE SCALE GENOMIC DNA]</scope>
    <source>
        <strain evidence="1 2">CECT 7557</strain>
    </source>
</reference>
<gene>
    <name evidence="1" type="ORF">TRM7557_02312</name>
</gene>
<dbReference type="InterPro" id="IPR029044">
    <property type="entry name" value="Nucleotide-diphossugar_trans"/>
</dbReference>
<keyword evidence="2" id="KW-1185">Reference proteome</keyword>
<proteinExistence type="predicted"/>
<dbReference type="EMBL" id="CYSD01000037">
    <property type="protein sequence ID" value="CUH79267.1"/>
    <property type="molecule type" value="Genomic_DNA"/>
</dbReference>
<organism evidence="1 2">
    <name type="scientific">Tritonibacter multivorans</name>
    <dbReference type="NCBI Taxonomy" id="928856"/>
    <lineage>
        <taxon>Bacteria</taxon>
        <taxon>Pseudomonadati</taxon>
        <taxon>Pseudomonadota</taxon>
        <taxon>Alphaproteobacteria</taxon>
        <taxon>Rhodobacterales</taxon>
        <taxon>Paracoccaceae</taxon>
        <taxon>Tritonibacter</taxon>
    </lineage>
</organism>
<protein>
    <submittedName>
        <fullName evidence="1">Fucose 4-O-acetylase</fullName>
    </submittedName>
</protein>
<dbReference type="RefSeq" id="WP_058290355.1">
    <property type="nucleotide sequence ID" value="NZ_CYSD01000037.1"/>
</dbReference>
<dbReference type="OrthoDB" id="5465469at2"/>
<evidence type="ECO:0000313" key="2">
    <source>
        <dbReference type="Proteomes" id="UP000052022"/>
    </source>
</evidence>
<dbReference type="Proteomes" id="UP000052022">
    <property type="component" value="Unassembled WGS sequence"/>
</dbReference>
<name>A0A0P1GWE0_9RHOB</name>
<sequence length="274" mass="30469">MLTEAFRAFKHRRRVRRALKEIESRQVTPRPHGLDRPLVVTLTSYPARFETLAPTLRGLLRQNVAADDTQLFLTEKDAKQLPQDVLELQSQGLTLKLCEDLRSYKKLVPALRENPDRFLVTADDDAYYEADWLADLVAGAKNTPGCVVAHRCHRVQRLNDGTVAAYGTWSHNIDAPARSADLCATGVSGILYPPASLDSRVTDAALFQQLCPQSDDLWFYWMARLAGTEVAKIGGRRRILEWPGSQTVSLRSDNSRADGNDAAIAALNDVFGPP</sequence>
<accession>A0A0P1GWE0</accession>
<evidence type="ECO:0000313" key="1">
    <source>
        <dbReference type="EMBL" id="CUH79267.1"/>
    </source>
</evidence>
<dbReference type="STRING" id="928856.SAMN04488049_101406"/>
<dbReference type="AlphaFoldDB" id="A0A0P1GWE0"/>
<dbReference type="SUPFAM" id="SSF53448">
    <property type="entry name" value="Nucleotide-diphospho-sugar transferases"/>
    <property type="match status" value="1"/>
</dbReference>